<dbReference type="HOGENOM" id="CLU_176879_0_0_9"/>
<gene>
    <name evidence="1" type="ordered locus">Dred_0861</name>
</gene>
<proteinExistence type="predicted"/>
<accession>A4J2U6</accession>
<dbReference type="AlphaFoldDB" id="A4J2U6"/>
<dbReference type="Proteomes" id="UP000001556">
    <property type="component" value="Chromosome"/>
</dbReference>
<protein>
    <submittedName>
        <fullName evidence="1">Uncharacterized protein</fullName>
    </submittedName>
</protein>
<dbReference type="KEGG" id="drm:Dred_0861"/>
<organism evidence="1 2">
    <name type="scientific">Desulforamulus reducens (strain ATCC BAA-1160 / DSM 100696 / MI-1)</name>
    <name type="common">Desulfotomaculum reducens</name>
    <dbReference type="NCBI Taxonomy" id="349161"/>
    <lineage>
        <taxon>Bacteria</taxon>
        <taxon>Bacillati</taxon>
        <taxon>Bacillota</taxon>
        <taxon>Clostridia</taxon>
        <taxon>Eubacteriales</taxon>
        <taxon>Peptococcaceae</taxon>
        <taxon>Desulforamulus</taxon>
    </lineage>
</organism>
<evidence type="ECO:0000313" key="1">
    <source>
        <dbReference type="EMBL" id="ABO49399.1"/>
    </source>
</evidence>
<reference evidence="1 2" key="1">
    <citation type="submission" date="2007-03" db="EMBL/GenBank/DDBJ databases">
        <title>Complete sequence of Desulfotomaculum reducens MI-1.</title>
        <authorList>
            <consortium name="US DOE Joint Genome Institute"/>
            <person name="Copeland A."/>
            <person name="Lucas S."/>
            <person name="Lapidus A."/>
            <person name="Barry K."/>
            <person name="Detter J.C."/>
            <person name="Glavina del Rio T."/>
            <person name="Hammon N."/>
            <person name="Israni S."/>
            <person name="Dalin E."/>
            <person name="Tice H."/>
            <person name="Pitluck S."/>
            <person name="Sims D."/>
            <person name="Brettin T."/>
            <person name="Bruce D."/>
            <person name="Han C."/>
            <person name="Tapia R."/>
            <person name="Schmutz J."/>
            <person name="Larimer F."/>
            <person name="Land M."/>
            <person name="Hauser L."/>
            <person name="Kyrpides N."/>
            <person name="Kim E."/>
            <person name="Tebo B.M."/>
            <person name="Richardson P."/>
        </authorList>
    </citation>
    <scope>NUCLEOTIDE SEQUENCE [LARGE SCALE GENOMIC DNA]</scope>
    <source>
        <strain evidence="1 2">MI-1</strain>
    </source>
</reference>
<evidence type="ECO:0000313" key="2">
    <source>
        <dbReference type="Proteomes" id="UP000001556"/>
    </source>
</evidence>
<keyword evidence="2" id="KW-1185">Reference proteome</keyword>
<name>A4J2U6_DESRM</name>
<sequence>MNFNKKNRHALHIEMNSGNRYILTSKDADFLNRASTFIAETINHYGLEGQGDHYYIDFSNHVIKNESGVVNTGYIGGEISNEK</sequence>
<dbReference type="EMBL" id="CP000612">
    <property type="protein sequence ID" value="ABO49399.1"/>
    <property type="molecule type" value="Genomic_DNA"/>
</dbReference>